<dbReference type="PANTHER" id="PTHR42791">
    <property type="entry name" value="GNAT FAMILY ACETYLTRANSFERASE"/>
    <property type="match status" value="1"/>
</dbReference>
<dbReference type="InterPro" id="IPR016181">
    <property type="entry name" value="Acyl_CoA_acyltransferase"/>
</dbReference>
<reference evidence="2" key="2">
    <citation type="submission" date="2020-05" db="EMBL/GenBank/DDBJ databases">
        <authorList>
            <person name="Kim H.-S."/>
            <person name="Proctor R.H."/>
            <person name="Brown D.W."/>
        </authorList>
    </citation>
    <scope>NUCLEOTIDE SEQUENCE</scope>
    <source>
        <strain evidence="2">NRRL 20472</strain>
    </source>
</reference>
<feature type="domain" description="N-acetyltransferase" evidence="1">
    <location>
        <begin position="5"/>
        <end position="213"/>
    </location>
</feature>
<dbReference type="Pfam" id="PF00583">
    <property type="entry name" value="Acetyltransf_1"/>
    <property type="match status" value="1"/>
</dbReference>
<dbReference type="AlphaFoldDB" id="A0A8H4SQL6"/>
<dbReference type="CDD" id="cd04301">
    <property type="entry name" value="NAT_SF"/>
    <property type="match status" value="1"/>
</dbReference>
<organism evidence="2 3">
    <name type="scientific">Fusarium sarcochroum</name>
    <dbReference type="NCBI Taxonomy" id="1208366"/>
    <lineage>
        <taxon>Eukaryota</taxon>
        <taxon>Fungi</taxon>
        <taxon>Dikarya</taxon>
        <taxon>Ascomycota</taxon>
        <taxon>Pezizomycotina</taxon>
        <taxon>Sordariomycetes</taxon>
        <taxon>Hypocreomycetidae</taxon>
        <taxon>Hypocreales</taxon>
        <taxon>Nectriaceae</taxon>
        <taxon>Fusarium</taxon>
        <taxon>Fusarium lateritium species complex</taxon>
    </lineage>
</organism>
<dbReference type="EMBL" id="JABEXW010001450">
    <property type="protein sequence ID" value="KAF4943781.1"/>
    <property type="molecule type" value="Genomic_DNA"/>
</dbReference>
<evidence type="ECO:0000313" key="2">
    <source>
        <dbReference type="EMBL" id="KAF4943781.1"/>
    </source>
</evidence>
<evidence type="ECO:0000259" key="1">
    <source>
        <dbReference type="PROSITE" id="PS51186"/>
    </source>
</evidence>
<dbReference type="SUPFAM" id="SSF55729">
    <property type="entry name" value="Acyl-CoA N-acyltransferases (Nat)"/>
    <property type="match status" value="1"/>
</dbReference>
<dbReference type="GO" id="GO:0016747">
    <property type="term" value="F:acyltransferase activity, transferring groups other than amino-acyl groups"/>
    <property type="evidence" value="ECO:0007669"/>
    <property type="project" value="InterPro"/>
</dbReference>
<reference evidence="2" key="1">
    <citation type="journal article" date="2020" name="BMC Genomics">
        <title>Correction to: Identification and distribution of gene clusters required for synthesis of sphingolipid metabolism inhibitors in diverse species of the filamentous fungus Fusarium.</title>
        <authorList>
            <person name="Kim H.S."/>
            <person name="Lohmar J.M."/>
            <person name="Busman M."/>
            <person name="Brown D.W."/>
            <person name="Naumann T.A."/>
            <person name="Divon H.H."/>
            <person name="Lysoe E."/>
            <person name="Uhlig S."/>
            <person name="Proctor R.H."/>
        </authorList>
    </citation>
    <scope>NUCLEOTIDE SEQUENCE</scope>
    <source>
        <strain evidence="2">NRRL 20472</strain>
    </source>
</reference>
<dbReference type="OrthoDB" id="410198at2759"/>
<name>A0A8H4SQL6_9HYPO</name>
<dbReference type="InterPro" id="IPR052523">
    <property type="entry name" value="Trichothecene_AcTrans"/>
</dbReference>
<dbReference type="Gene3D" id="3.40.630.30">
    <property type="match status" value="1"/>
</dbReference>
<sequence length="220" mass="24360">MGDSVSISAAILADLPVLGDFLYSSKLALSINRLLIKDWPNEENQRKNYSSSIETSLSDPTMECLKAVDNVSGNIVGFVVLENSSAEAEQTSDDESTTKRTAPDWMDSDLFSEVMEGSAFLDQQSETFDHFSVIYIYVAPTSRRKGIGSKLLETCRDRAKTAGIPLVAVSEPASHPFFKSLAFEDGAHYEFDLTEYAMPYSGFGPFRLTRTIWSGDHLTR</sequence>
<evidence type="ECO:0000313" key="3">
    <source>
        <dbReference type="Proteomes" id="UP000622797"/>
    </source>
</evidence>
<gene>
    <name evidence="2" type="ORF">FSARC_14832</name>
</gene>
<dbReference type="PANTHER" id="PTHR42791:SF4">
    <property type="entry name" value="ACETYLTRANSFERASE, GNAT FAMILY FAMILY (AFU_ORTHOLOGUE AFUA_4G09540)-RELATED"/>
    <property type="match status" value="1"/>
</dbReference>
<dbReference type="PROSITE" id="PS51186">
    <property type="entry name" value="GNAT"/>
    <property type="match status" value="1"/>
</dbReference>
<proteinExistence type="predicted"/>
<keyword evidence="3" id="KW-1185">Reference proteome</keyword>
<dbReference type="InterPro" id="IPR000182">
    <property type="entry name" value="GNAT_dom"/>
</dbReference>
<dbReference type="Proteomes" id="UP000622797">
    <property type="component" value="Unassembled WGS sequence"/>
</dbReference>
<protein>
    <recommendedName>
        <fullName evidence="1">N-acetyltransferase domain-containing protein</fullName>
    </recommendedName>
</protein>
<accession>A0A8H4SQL6</accession>
<comment type="caution">
    <text evidence="2">The sequence shown here is derived from an EMBL/GenBank/DDBJ whole genome shotgun (WGS) entry which is preliminary data.</text>
</comment>